<reference evidence="1 2" key="1">
    <citation type="submission" date="2016-11" db="EMBL/GenBank/DDBJ databases">
        <title>Whole genomes of Flavobacteriaceae.</title>
        <authorList>
            <person name="Stine C."/>
            <person name="Li C."/>
            <person name="Tadesse D."/>
        </authorList>
    </citation>
    <scope>NUCLEOTIDE SEQUENCE [LARGE SCALE GENOMIC DNA]</scope>
    <source>
        <strain evidence="1 2">DSM 24704</strain>
    </source>
</reference>
<dbReference type="EMBL" id="MUGS01000021">
    <property type="protein sequence ID" value="OXG05499.1"/>
    <property type="molecule type" value="Genomic_DNA"/>
</dbReference>
<sequence length="81" mass="9171">MTEKISHKAAKFKHNIVISDKTFAPLLPITIGIARLKKGTKAKPTSSKFFIAQIFFNFENTKLHPLSMNFCLLNSSETFLK</sequence>
<protein>
    <submittedName>
        <fullName evidence="1">Uncharacterized protein</fullName>
    </submittedName>
</protein>
<keyword evidence="2" id="KW-1185">Reference proteome</keyword>
<dbReference type="AlphaFoldDB" id="A0A227P6G4"/>
<proteinExistence type="predicted"/>
<accession>A0A227P6G4</accession>
<organism evidence="1 2">
    <name type="scientific">Flavobacterium araucananum</name>
    <dbReference type="NCBI Taxonomy" id="946678"/>
    <lineage>
        <taxon>Bacteria</taxon>
        <taxon>Pseudomonadati</taxon>
        <taxon>Bacteroidota</taxon>
        <taxon>Flavobacteriia</taxon>
        <taxon>Flavobacteriales</taxon>
        <taxon>Flavobacteriaceae</taxon>
        <taxon>Flavobacterium</taxon>
    </lineage>
</organism>
<evidence type="ECO:0000313" key="2">
    <source>
        <dbReference type="Proteomes" id="UP000214684"/>
    </source>
</evidence>
<name>A0A227P6G4_9FLAO</name>
<comment type="caution">
    <text evidence="1">The sequence shown here is derived from an EMBL/GenBank/DDBJ whole genome shotgun (WGS) entry which is preliminary data.</text>
</comment>
<gene>
    <name evidence="1" type="ORF">B0A64_12365</name>
</gene>
<dbReference type="Proteomes" id="UP000214684">
    <property type="component" value="Unassembled WGS sequence"/>
</dbReference>
<evidence type="ECO:0000313" key="1">
    <source>
        <dbReference type="EMBL" id="OXG05499.1"/>
    </source>
</evidence>